<feature type="compositionally biased region" description="Basic and acidic residues" evidence="5">
    <location>
        <begin position="116"/>
        <end position="126"/>
    </location>
</feature>
<sequence length="231" mass="25691">MMAVDGGRSVPGGQEGDFLLHPELLSRDFLLLSLEQKNIIVKDTVNDKEKLTEIFVQHAMPLPQRTLPKSRWGKMMESRREVKKPEEPHTKRSENIRKRPLIVFDGTSTSTSIKVKKTENGDEAQRLHQTGTDKSSTPVRSSDVPTSPVSHHCSSPTSKETKVPTGNHEHSASRLGTNTASVKVKTQSAINAVKIKRAAPKEDTDVMVRIVQEYGSCIIYHIDGMFLALVE</sequence>
<dbReference type="Pfam" id="PF15323">
    <property type="entry name" value="Ashwin"/>
    <property type="match status" value="1"/>
</dbReference>
<keyword evidence="4" id="KW-0539">Nucleus</keyword>
<reference evidence="6" key="1">
    <citation type="thesis" date="2020" institute="ProQuest LLC" country="789 East Eisenhower Parkway, Ann Arbor, MI, USA">
        <title>Comparative Genomics and Chromosome Evolution.</title>
        <authorList>
            <person name="Mudd A.B."/>
        </authorList>
    </citation>
    <scope>NUCLEOTIDE SEQUENCE</scope>
    <source>
        <strain evidence="6">237g6f4</strain>
        <tissue evidence="6">Blood</tissue>
    </source>
</reference>
<dbReference type="PANTHER" id="PTHR28359">
    <property type="entry name" value="ASHWIN"/>
    <property type="match status" value="1"/>
</dbReference>
<feature type="compositionally biased region" description="Polar residues" evidence="5">
    <location>
        <begin position="127"/>
        <end position="158"/>
    </location>
</feature>
<comment type="caution">
    <text evidence="6">The sequence shown here is derived from an EMBL/GenBank/DDBJ whole genome shotgun (WGS) entry which is preliminary data.</text>
</comment>
<evidence type="ECO:0000256" key="1">
    <source>
        <dbReference type="ARBA" id="ARBA00004123"/>
    </source>
</evidence>
<protein>
    <recommendedName>
        <fullName evidence="3">Ashwin</fullName>
    </recommendedName>
</protein>
<evidence type="ECO:0000313" key="7">
    <source>
        <dbReference type="Proteomes" id="UP000824782"/>
    </source>
</evidence>
<evidence type="ECO:0000256" key="3">
    <source>
        <dbReference type="ARBA" id="ARBA00015134"/>
    </source>
</evidence>
<name>A0AAV7CQV2_ENGPU</name>
<evidence type="ECO:0000256" key="2">
    <source>
        <dbReference type="ARBA" id="ARBA00007855"/>
    </source>
</evidence>
<dbReference type="AlphaFoldDB" id="A0AAV7CQV2"/>
<dbReference type="PANTHER" id="PTHR28359:SF1">
    <property type="entry name" value="ASHWIN"/>
    <property type="match status" value="1"/>
</dbReference>
<comment type="similarity">
    <text evidence="2">Belongs to the ashwin family.</text>
</comment>
<dbReference type="EMBL" id="WNYA01000002">
    <property type="protein sequence ID" value="KAG8587070.1"/>
    <property type="molecule type" value="Genomic_DNA"/>
</dbReference>
<evidence type="ECO:0000313" key="6">
    <source>
        <dbReference type="EMBL" id="KAG8587070.1"/>
    </source>
</evidence>
<feature type="region of interest" description="Disordered" evidence="5">
    <location>
        <begin position="72"/>
        <end position="174"/>
    </location>
</feature>
<dbReference type="GO" id="GO:0005634">
    <property type="term" value="C:nucleus"/>
    <property type="evidence" value="ECO:0007669"/>
    <property type="project" value="UniProtKB-SubCell"/>
</dbReference>
<organism evidence="6 7">
    <name type="scientific">Engystomops pustulosus</name>
    <name type="common">Tungara frog</name>
    <name type="synonym">Physalaemus pustulosus</name>
    <dbReference type="NCBI Taxonomy" id="76066"/>
    <lineage>
        <taxon>Eukaryota</taxon>
        <taxon>Metazoa</taxon>
        <taxon>Chordata</taxon>
        <taxon>Craniata</taxon>
        <taxon>Vertebrata</taxon>
        <taxon>Euteleostomi</taxon>
        <taxon>Amphibia</taxon>
        <taxon>Batrachia</taxon>
        <taxon>Anura</taxon>
        <taxon>Neobatrachia</taxon>
        <taxon>Hyloidea</taxon>
        <taxon>Leptodactylidae</taxon>
        <taxon>Leiuperinae</taxon>
        <taxon>Engystomops</taxon>
    </lineage>
</organism>
<dbReference type="GO" id="GO:0072669">
    <property type="term" value="C:tRNA-splicing ligase complex"/>
    <property type="evidence" value="ECO:0007669"/>
    <property type="project" value="InterPro"/>
</dbReference>
<keyword evidence="7" id="KW-1185">Reference proteome</keyword>
<evidence type="ECO:0000256" key="4">
    <source>
        <dbReference type="ARBA" id="ARBA00023242"/>
    </source>
</evidence>
<dbReference type="Proteomes" id="UP000824782">
    <property type="component" value="Unassembled WGS sequence"/>
</dbReference>
<comment type="subcellular location">
    <subcellularLocation>
        <location evidence="1">Nucleus</location>
    </subcellularLocation>
</comment>
<gene>
    <name evidence="6" type="ORF">GDO81_005560</name>
</gene>
<accession>A0AAV7CQV2</accession>
<feature type="compositionally biased region" description="Basic and acidic residues" evidence="5">
    <location>
        <begin position="74"/>
        <end position="97"/>
    </location>
</feature>
<dbReference type="GO" id="GO:0048598">
    <property type="term" value="P:embryonic morphogenesis"/>
    <property type="evidence" value="ECO:0007669"/>
    <property type="project" value="InterPro"/>
</dbReference>
<evidence type="ECO:0000256" key="5">
    <source>
        <dbReference type="SAM" id="MobiDB-lite"/>
    </source>
</evidence>
<feature type="compositionally biased region" description="Basic and acidic residues" evidence="5">
    <location>
        <begin position="159"/>
        <end position="172"/>
    </location>
</feature>
<dbReference type="InterPro" id="IPR024887">
    <property type="entry name" value="Ashwin"/>
</dbReference>
<proteinExistence type="inferred from homology"/>